<gene>
    <name evidence="2" type="ORF">SARC_17554</name>
</gene>
<proteinExistence type="predicted"/>
<dbReference type="Proteomes" id="UP000054560">
    <property type="component" value="Unassembled WGS sequence"/>
</dbReference>
<evidence type="ECO:0000313" key="3">
    <source>
        <dbReference type="Proteomes" id="UP000054560"/>
    </source>
</evidence>
<organism evidence="2 3">
    <name type="scientific">Sphaeroforma arctica JP610</name>
    <dbReference type="NCBI Taxonomy" id="667725"/>
    <lineage>
        <taxon>Eukaryota</taxon>
        <taxon>Ichthyosporea</taxon>
        <taxon>Ichthyophonida</taxon>
        <taxon>Sphaeroforma</taxon>
    </lineage>
</organism>
<name>A0A0L0EZV1_9EUKA</name>
<dbReference type="EMBL" id="KQ252758">
    <property type="protein sequence ID" value="KNC69926.1"/>
    <property type="molecule type" value="Genomic_DNA"/>
</dbReference>
<dbReference type="Gene3D" id="2.60.40.150">
    <property type="entry name" value="C2 domain"/>
    <property type="match status" value="1"/>
</dbReference>
<protein>
    <recommendedName>
        <fullName evidence="1">C2 domain-containing protein</fullName>
    </recommendedName>
</protein>
<feature type="domain" description="C2" evidence="1">
    <location>
        <begin position="18"/>
        <end position="119"/>
    </location>
</feature>
<dbReference type="CDD" id="cd00030">
    <property type="entry name" value="C2"/>
    <property type="match status" value="1"/>
</dbReference>
<sequence length="119" mass="13141">MQRPAAFVPSNAPLQLLLTQHLLVSQQKSRMMKACKDATITIYVKEGKDISPMDHDGLADPFCEVHINGKKKGKTSVCKNTLTPKWSPPAEFSFDVADLISGDQVAESIEIKVNKSRMV</sequence>
<dbReference type="Pfam" id="PF00168">
    <property type="entry name" value="C2"/>
    <property type="match status" value="1"/>
</dbReference>
<dbReference type="InterPro" id="IPR035892">
    <property type="entry name" value="C2_domain_sf"/>
</dbReference>
<keyword evidence="3" id="KW-1185">Reference proteome</keyword>
<dbReference type="AlphaFoldDB" id="A0A0L0EZV1"/>
<evidence type="ECO:0000313" key="2">
    <source>
        <dbReference type="EMBL" id="KNC69926.1"/>
    </source>
</evidence>
<evidence type="ECO:0000259" key="1">
    <source>
        <dbReference type="PROSITE" id="PS50004"/>
    </source>
</evidence>
<reference evidence="2 3" key="1">
    <citation type="submission" date="2011-02" db="EMBL/GenBank/DDBJ databases">
        <title>The Genome Sequence of Sphaeroforma arctica JP610.</title>
        <authorList>
            <consortium name="The Broad Institute Genome Sequencing Platform"/>
            <person name="Russ C."/>
            <person name="Cuomo C."/>
            <person name="Young S.K."/>
            <person name="Zeng Q."/>
            <person name="Gargeya S."/>
            <person name="Alvarado L."/>
            <person name="Berlin A."/>
            <person name="Chapman S.B."/>
            <person name="Chen Z."/>
            <person name="Freedman E."/>
            <person name="Gellesch M."/>
            <person name="Goldberg J."/>
            <person name="Griggs A."/>
            <person name="Gujja S."/>
            <person name="Heilman E."/>
            <person name="Heiman D."/>
            <person name="Howarth C."/>
            <person name="Mehta T."/>
            <person name="Neiman D."/>
            <person name="Pearson M."/>
            <person name="Roberts A."/>
            <person name="Saif S."/>
            <person name="Shea T."/>
            <person name="Shenoy N."/>
            <person name="Sisk P."/>
            <person name="Stolte C."/>
            <person name="Sykes S."/>
            <person name="White J."/>
            <person name="Yandava C."/>
            <person name="Burger G."/>
            <person name="Gray M.W."/>
            <person name="Holland P.W.H."/>
            <person name="King N."/>
            <person name="Lang F.B.F."/>
            <person name="Roger A.J."/>
            <person name="Ruiz-Trillo I."/>
            <person name="Haas B."/>
            <person name="Nusbaum C."/>
            <person name="Birren B."/>
        </authorList>
    </citation>
    <scope>NUCLEOTIDE SEQUENCE [LARGE SCALE GENOMIC DNA]</scope>
    <source>
        <strain evidence="2 3">JP610</strain>
    </source>
</reference>
<dbReference type="OrthoDB" id="63267at2759"/>
<dbReference type="PROSITE" id="PS50004">
    <property type="entry name" value="C2"/>
    <property type="match status" value="1"/>
</dbReference>
<accession>A0A0L0EZV1</accession>
<dbReference type="InterPro" id="IPR000008">
    <property type="entry name" value="C2_dom"/>
</dbReference>
<dbReference type="GeneID" id="25918058"/>
<dbReference type="SUPFAM" id="SSF49562">
    <property type="entry name" value="C2 domain (Calcium/lipid-binding domain, CaLB)"/>
    <property type="match status" value="1"/>
</dbReference>
<dbReference type="RefSeq" id="XP_014143828.1">
    <property type="nucleotide sequence ID" value="XM_014288353.1"/>
</dbReference>